<dbReference type="RefSeq" id="WP_003325782.1">
    <property type="nucleotide sequence ID" value="NC_014639.1"/>
</dbReference>
<evidence type="ECO:0000313" key="4">
    <source>
        <dbReference type="Proteomes" id="UP000006867"/>
    </source>
</evidence>
<evidence type="ECO:0000256" key="1">
    <source>
        <dbReference type="ARBA" id="ARBA00022553"/>
    </source>
</evidence>
<organism evidence="3 4">
    <name type="scientific">Bacillus atrophaeus (strain 1942)</name>
    <dbReference type="NCBI Taxonomy" id="720555"/>
    <lineage>
        <taxon>Bacteria</taxon>
        <taxon>Bacillati</taxon>
        <taxon>Bacillota</taxon>
        <taxon>Bacilli</taxon>
        <taxon>Bacillales</taxon>
        <taxon>Bacillaceae</taxon>
        <taxon>Bacillus</taxon>
    </lineage>
</organism>
<evidence type="ECO:0000313" key="3">
    <source>
        <dbReference type="EMBL" id="ADP32613.1"/>
    </source>
</evidence>
<accession>A0ABN3ZCW5</accession>
<evidence type="ECO:0000259" key="2">
    <source>
        <dbReference type="PROSITE" id="PS50801"/>
    </source>
</evidence>
<proteinExistence type="predicted"/>
<gene>
    <name evidence="3" type="ordered locus">BATR1942_08400</name>
</gene>
<dbReference type="Gene3D" id="3.30.750.24">
    <property type="entry name" value="STAS domain"/>
    <property type="match status" value="1"/>
</dbReference>
<dbReference type="Pfam" id="PF01740">
    <property type="entry name" value="STAS"/>
    <property type="match status" value="1"/>
</dbReference>
<dbReference type="Proteomes" id="UP000006867">
    <property type="component" value="Chromosome"/>
</dbReference>
<dbReference type="InterPro" id="IPR051932">
    <property type="entry name" value="Bact_StressResp_Reg"/>
</dbReference>
<dbReference type="PANTHER" id="PTHR33745:SF3">
    <property type="entry name" value="RSBT CO-ANTAGONIST PROTEIN RSBRC"/>
    <property type="match status" value="1"/>
</dbReference>
<dbReference type="InterPro" id="IPR002645">
    <property type="entry name" value="STAS_dom"/>
</dbReference>
<dbReference type="CDD" id="cd07041">
    <property type="entry name" value="STAS_RsbR_RsbS_like"/>
    <property type="match status" value="1"/>
</dbReference>
<dbReference type="SUPFAM" id="SSF52091">
    <property type="entry name" value="SpoIIaa-like"/>
    <property type="match status" value="1"/>
</dbReference>
<keyword evidence="1" id="KW-0597">Phosphoprotein</keyword>
<dbReference type="EMBL" id="CP002207">
    <property type="protein sequence ID" value="ADP32613.1"/>
    <property type="molecule type" value="Genomic_DNA"/>
</dbReference>
<feature type="domain" description="STAS" evidence="2">
    <location>
        <begin position="163"/>
        <end position="274"/>
    </location>
</feature>
<dbReference type="PANTHER" id="PTHR33745">
    <property type="entry name" value="RSBT ANTAGONIST PROTEIN RSBS-RELATED"/>
    <property type="match status" value="1"/>
</dbReference>
<reference evidence="3 4" key="1">
    <citation type="journal article" date="2011" name="Front. Microbiol.">
        <title>Genomic signatures of strain selection and enhancement in Bacillus atrophaeus var. globigii, a historical biowarfare simulant.</title>
        <authorList>
            <person name="Gibbons H.S."/>
            <person name="Broomall S.M."/>
            <person name="McNew L.A."/>
            <person name="Daligault H."/>
            <person name="Chapman C."/>
            <person name="Bruce D."/>
            <person name="Karavis M."/>
            <person name="Krepps M."/>
            <person name="McGregor P.A."/>
            <person name="Hong C."/>
            <person name="Park K.H."/>
            <person name="Akmal A."/>
            <person name="Feldman A."/>
            <person name="Lin J.S."/>
            <person name="Chang W.E."/>
            <person name="Higgs B.W."/>
            <person name="Demirev P."/>
            <person name="Lindquist J."/>
            <person name="Liem A."/>
            <person name="Fochler E."/>
            <person name="Read T.D."/>
            <person name="Tapia R."/>
            <person name="Johnson S."/>
            <person name="Bishop-Lilly K.A."/>
            <person name="Detter C."/>
            <person name="Han C."/>
            <person name="Sozhamannan S."/>
            <person name="Rosenzweig C.N."/>
            <person name="Skowronski E.W."/>
        </authorList>
    </citation>
    <scope>NUCLEOTIDE SEQUENCE [LARGE SCALE GENOMIC DNA]</scope>
    <source>
        <strain evidence="3 4">1942</strain>
    </source>
</reference>
<name>A0ABN3ZCW5_BACA1</name>
<sequence length="280" mass="31997">MPANKRLYDYLSQHAEEISSTWYQNIDENDPNSIYASTDPVIIENLKRQNLAFNHHINRIFIDEEHIYLPALKNWAFQVTQDQEHLKTPIHYIIREFVRVRDLYLTYVKAFIRQEEANCESAEDISHTLMKAFDLVIHIFIEEMYKNTNNQLQAQKEMINELSSPVIVLFHNVALLPLIGTIDTARAKMIIENTLAQCAAKKVTHLYIDLSGVAIIDTMVAQQLFHLIDALKLLGVKSTLSGIRPEIAQTAIHLGLSFEDISVRSTLASAIASDLKLKKV</sequence>
<keyword evidence="4" id="KW-1185">Reference proteome</keyword>
<protein>
    <submittedName>
        <fullName evidence="3">Piezosome subunit</fullName>
    </submittedName>
</protein>
<dbReference type="PROSITE" id="PS50801">
    <property type="entry name" value="STAS"/>
    <property type="match status" value="1"/>
</dbReference>
<dbReference type="InterPro" id="IPR036513">
    <property type="entry name" value="STAS_dom_sf"/>
</dbReference>